<dbReference type="FunFam" id="2.10.25.10:FF:000610">
    <property type="entry name" value="protein HEG homolog 1 isoform X1"/>
    <property type="match status" value="1"/>
</dbReference>
<dbReference type="PROSITE" id="PS01186">
    <property type="entry name" value="EGF_2"/>
    <property type="match status" value="1"/>
</dbReference>
<feature type="disulfide bond" evidence="6">
    <location>
        <begin position="2510"/>
        <end position="2519"/>
    </location>
</feature>
<dbReference type="SMART" id="SM00832">
    <property type="entry name" value="C8"/>
    <property type="match status" value="2"/>
</dbReference>
<dbReference type="Pfam" id="PF00008">
    <property type="entry name" value="EGF"/>
    <property type="match status" value="3"/>
</dbReference>
<dbReference type="InterPro" id="IPR043159">
    <property type="entry name" value="Lectin_gal-bd_sf"/>
</dbReference>
<dbReference type="FunFam" id="2.10.25.10:FF:000055">
    <property type="entry name" value="alpha-tectorin isoform X1"/>
    <property type="match status" value="1"/>
</dbReference>
<reference evidence="13" key="1">
    <citation type="submission" date="2022-11" db="UniProtKB">
        <authorList>
            <consortium name="EnsemblMetazoa"/>
        </authorList>
    </citation>
    <scope>IDENTIFICATION</scope>
</reference>
<dbReference type="SMART" id="SM00181">
    <property type="entry name" value="EGF"/>
    <property type="match status" value="5"/>
</dbReference>
<dbReference type="SUPFAM" id="SSF57567">
    <property type="entry name" value="Serine protease inhibitors"/>
    <property type="match status" value="2"/>
</dbReference>
<dbReference type="GO" id="GO:0005509">
    <property type="term" value="F:calcium ion binding"/>
    <property type="evidence" value="ECO:0007669"/>
    <property type="project" value="InterPro"/>
</dbReference>
<evidence type="ECO:0000259" key="11">
    <source>
        <dbReference type="PROSITE" id="PS50228"/>
    </source>
</evidence>
<feature type="domain" description="VWFD" evidence="12">
    <location>
        <begin position="3160"/>
        <end position="3338"/>
    </location>
</feature>
<feature type="domain" description="SUEL-type lectin" evidence="11">
    <location>
        <begin position="3019"/>
        <end position="3108"/>
    </location>
</feature>
<name>A0A914BMY8_PATMI</name>
<dbReference type="RefSeq" id="XP_038077101.1">
    <property type="nucleotide sequence ID" value="XM_038221173.1"/>
</dbReference>
<dbReference type="InterPro" id="IPR002919">
    <property type="entry name" value="TIL_dom"/>
</dbReference>
<keyword evidence="4 6" id="KW-1015">Disulfide bond</keyword>
<dbReference type="InterPro" id="IPR000922">
    <property type="entry name" value="Lectin_gal-bd_dom"/>
</dbReference>
<dbReference type="SUPFAM" id="SSF56496">
    <property type="entry name" value="Fibrinogen C-terminal domain-like"/>
    <property type="match status" value="1"/>
</dbReference>
<dbReference type="SMART" id="SM00231">
    <property type="entry name" value="FA58C"/>
    <property type="match status" value="2"/>
</dbReference>
<protein>
    <submittedName>
        <fullName evidence="13">Uncharacterized protein</fullName>
    </submittedName>
</protein>
<evidence type="ECO:0000256" key="4">
    <source>
        <dbReference type="ARBA" id="ARBA00023157"/>
    </source>
</evidence>
<dbReference type="CDD" id="cd22827">
    <property type="entry name" value="Gal_Rha_Lectin_SUL-I-like"/>
    <property type="match status" value="2"/>
</dbReference>
<dbReference type="Pfam" id="PF00094">
    <property type="entry name" value="VWD"/>
    <property type="match status" value="3"/>
</dbReference>
<dbReference type="OMA" id="VEWDGHH"/>
<dbReference type="InterPro" id="IPR000742">
    <property type="entry name" value="EGF"/>
</dbReference>
<dbReference type="InterPro" id="IPR001846">
    <property type="entry name" value="VWF_type-D"/>
</dbReference>
<feature type="region of interest" description="Disordered" evidence="7">
    <location>
        <begin position="1991"/>
        <end position="2017"/>
    </location>
</feature>
<dbReference type="PROSITE" id="PS50022">
    <property type="entry name" value="FA58C_3"/>
    <property type="match status" value="2"/>
</dbReference>
<evidence type="ECO:0000256" key="1">
    <source>
        <dbReference type="ARBA" id="ARBA00022536"/>
    </source>
</evidence>
<dbReference type="InterPro" id="IPR014853">
    <property type="entry name" value="VWF/SSPO/ZAN-like_Cys-rich_dom"/>
</dbReference>
<feature type="compositionally biased region" description="Polar residues" evidence="7">
    <location>
        <begin position="292"/>
        <end position="310"/>
    </location>
</feature>
<evidence type="ECO:0000256" key="5">
    <source>
        <dbReference type="ARBA" id="ARBA00023180"/>
    </source>
</evidence>
<dbReference type="PROSITE" id="PS01285">
    <property type="entry name" value="FA58C_1"/>
    <property type="match status" value="1"/>
</dbReference>
<dbReference type="PANTHER" id="PTHR11339">
    <property type="entry name" value="EXTRACELLULAR MATRIX GLYCOPROTEIN RELATED"/>
    <property type="match status" value="1"/>
</dbReference>
<dbReference type="Pfam" id="PF08742">
    <property type="entry name" value="C8"/>
    <property type="match status" value="2"/>
</dbReference>
<feature type="domain" description="F5/8 type C" evidence="9">
    <location>
        <begin position="1977"/>
        <end position="2127"/>
    </location>
</feature>
<dbReference type="CDD" id="cd22823">
    <property type="entry name" value="Gal_Rha_Lectin"/>
    <property type="match status" value="2"/>
</dbReference>
<dbReference type="Pfam" id="PF00754">
    <property type="entry name" value="F5_F8_type_C"/>
    <property type="match status" value="2"/>
</dbReference>
<evidence type="ECO:0000259" key="10">
    <source>
        <dbReference type="PROSITE" id="PS50026"/>
    </source>
</evidence>
<dbReference type="CDD" id="cd00054">
    <property type="entry name" value="EGF_CA"/>
    <property type="match status" value="3"/>
</dbReference>
<dbReference type="Proteomes" id="UP000887568">
    <property type="component" value="Unplaced"/>
</dbReference>
<keyword evidence="2 8" id="KW-0732">Signal</keyword>
<evidence type="ECO:0000313" key="13">
    <source>
        <dbReference type="EnsemblMetazoa" id="XP_038077101.1"/>
    </source>
</evidence>
<evidence type="ECO:0000256" key="8">
    <source>
        <dbReference type="SAM" id="SignalP"/>
    </source>
</evidence>
<dbReference type="InterPro" id="IPR000421">
    <property type="entry name" value="FA58C"/>
</dbReference>
<evidence type="ECO:0000256" key="2">
    <source>
        <dbReference type="ARBA" id="ARBA00022729"/>
    </source>
</evidence>
<dbReference type="EnsemblMetazoa" id="XM_038221173.1">
    <property type="protein sequence ID" value="XP_038077101.1"/>
    <property type="gene ID" value="LOC119744950"/>
</dbReference>
<feature type="disulfide bond" evidence="6">
    <location>
        <begin position="3127"/>
        <end position="3144"/>
    </location>
</feature>
<feature type="domain" description="EGF-like" evidence="10">
    <location>
        <begin position="3118"/>
        <end position="3156"/>
    </location>
</feature>
<feature type="domain" description="EGF-like" evidence="10">
    <location>
        <begin position="2480"/>
        <end position="2520"/>
    </location>
</feature>
<dbReference type="PROSITE" id="PS50228">
    <property type="entry name" value="SUEL_LECTIN"/>
    <property type="match status" value="5"/>
</dbReference>
<dbReference type="NCBIfam" id="NF040941">
    <property type="entry name" value="GGGWT_bact"/>
    <property type="match status" value="1"/>
</dbReference>
<comment type="caution">
    <text evidence="6">Lacks conserved residue(s) required for the propagation of feature annotation.</text>
</comment>
<feature type="disulfide bond" evidence="6">
    <location>
        <begin position="3146"/>
        <end position="3155"/>
    </location>
</feature>
<evidence type="ECO:0000313" key="14">
    <source>
        <dbReference type="Proteomes" id="UP000887568"/>
    </source>
</evidence>
<dbReference type="PROSITE" id="PS50026">
    <property type="entry name" value="EGF_3"/>
    <property type="match status" value="3"/>
</dbReference>
<evidence type="ECO:0000259" key="9">
    <source>
        <dbReference type="PROSITE" id="PS50022"/>
    </source>
</evidence>
<dbReference type="PANTHER" id="PTHR11339:SF373">
    <property type="entry name" value="VWFD DOMAIN-CONTAINING PROTEIN"/>
    <property type="match status" value="1"/>
</dbReference>
<feature type="domain" description="SUEL-type lectin" evidence="11">
    <location>
        <begin position="3672"/>
        <end position="3766"/>
    </location>
</feature>
<dbReference type="InterPro" id="IPR036084">
    <property type="entry name" value="Ser_inhib-like_sf"/>
</dbReference>
<feature type="domain" description="VWFD" evidence="12">
    <location>
        <begin position="2524"/>
        <end position="2686"/>
    </location>
</feature>
<feature type="chain" id="PRO_5037640633" evidence="8">
    <location>
        <begin position="25"/>
        <end position="3771"/>
    </location>
</feature>
<dbReference type="Gene3D" id="2.10.25.10">
    <property type="entry name" value="Laminin"/>
    <property type="match status" value="7"/>
</dbReference>
<sequence>MARLKPRGWFALVTLLIAITRTEASVNMQTKYACEGEILSLDCGEKYIKVWSALYGRANPTICQENVMAPLPHACRADKSNFESIRHCDGNNTCEIRAENSVFGDACGSIKKYLQLEFYCRSEKSSECNPRDSPTYNTKYACDNTDLVLECPNPGDVIKILDANYGRQGSNVNCTYRPGVDDVFCDDDTGESFEHVCLECRGKTECTVPVSPQEFKDRCVNTNKYLSVQYVCISTEPEEEEEEDERETPQESEIPEDNNRPPPRPRPEPEGTTTAAPKGPIFFMLPKPGQVISGSIGSATGQSDTKTFTWNGGLEAPRPGSGNTGGSIGSGTDPGSENTFTFLRPGQAGTPGKNGIQGSIGSTRPDGSERSFTWGGEPFEGFTSLFAPVGAAPGSTELIMKIIVTTDASGQKYFTWQAVPTGATPGGAEYLMKIDLTKLAQYTQQFTFAQLIEEFNRGITFYNMYNKPSDVSPPFQFSIGKGLTAFFPSIFELITEVDATTGKTVTVPSPSSSNFQVLLDGGNRQIIEYLMSFTNMNQQLRSELLDHNLRIPLRYYDETTKQIEDIKIPFYVNYNGLTGSLSTVYNAMPKPTSQFGMKFQIIGEDGSRELITLPLTIVEDQGKKMLFLTLSTCAAYKMYGFGDDKEYLIDPDGINKGEQPFVVNCNMEKGETIINHNREESTVASYPAGQSRLNVDITYDGASAAQLAALKTVSETCEQELSHECVKTSAHFVGGNAKIWWQSFDGKKRENWGGVETDVKKCHCGLTDACKIKGSLCNCDNAEGTSDWGALIDKDTLPVSRVVFETPAATQGQDKLKVGALKCSGDQSSNTLKFFIMLMQMLARGTGGKILKTCDEYKNVGYELDGVYLIDPDGKGGEKPFTVVCDMEKQEHGVTIVHHQVSNQRTMVNNFEEPGSYSMDVSYGATLRQIENLKHVSGVCEQSVTYECQGSAFRVGDVQYHWWMSFDNEKIDPTCLGNSNCDCDKDDNVLRKDVDLLKDKNKLPVMQLRFGDTGGNDEFGYYTLGPLRCWDYSRKDVATRADLSSCEAIKKADPAARSGNYYIKVNINLERFLVYCDMSGTEGITIIYPDSVRTLEIDGFYEEPGTWARSIRYGPSEIQLLALTTLSASCKQFISHGCHGSLHHDDVTGKMYTWWQSRRGEKMTYWGDTKEGCQCYADKTCQVANQKCNCDVNSQSLSSDEGFLTDKSVLPVSAIRSGDVSDNNGWEYGTAKLGPLMCQGEQALPGVRELDSEPDCEPIITEDGGQYREMTGEQTLSDFEFSVRTPGTAILKLGVYSGPATAYYKIEIEPGKNVNFYRCNYNARQEDCSDKQTQSFTSAPSSATEDRKFILTFGTSGLELTENGESVTFQDRSIRTLPVKYFAYKTSGGDGQWLFDSICTGTVKVMCSGTDTLSCVAPMKPYIVKALYGRTERDVCEISNDPTDYPDCQIDVTKQLRNNHACLNQGSTCYYHASDNSYKSALINARCRPKKGYLHLVYSCRKELPQEKNLGACSSNPCQHGGTCLESDDEASYSCLCHEKFAGVNCETEMVTCSALGDPHYKNFAAHRFDFQGNCMYVFARDCKEDPDFEVLVVNQSPKLNTAVSSTAEVIVVINDRKIQLKRYKEILVDGERIEQLPEVDEDFSIRDRGAHVELHVPEYSLTVTWNHNDITKVILPKNDGSRDICGLCGNTRAFLSVGSYQMKSGTIVTDPVVFGNSWQADTDTCVANTDPRNKGQLSQAISVGQLVIARRFCKAISATNVAGCPNTAATADASRQSCEFDHASGLAEKACNIIKDYQDECVEEGGSIVSGGNTQCGAACAKHLEHTQCVMPCGTCASFRLLSGNCNEPCISGCSCPDGKYDDGDACVEEEECGCAYEGRYYKLGSKFLDATCTEECTCLQDNVVECGTPADKLCSMDNPELHTMCMLNDGVYECVCIRGYELNADKTACVAMQMNDLVYPPGRRRRRRDVSEAECNVELGMASGRIADNQISSSSSKNGKSLAKHARPNLSGWTPQRGDTEQWLMVDLVIPTEITGVMTLGDRHKVGRRYKQAWVSAYGVEIKLDSLDPWITVRDSNRREQFYGNTDTNTPVTNTFFEPVHARFLRIRPISFYGEISMRMEVIGCKQVCDAEIGTFPVTRHIASDNWFVVNTGEPITCMGQVTAWKVIHAREEPLEAWVLRPLKNNPDGFMLIGNTHIPAGPVDKEVEYELMGDQRIPVHTGDVIGFLYERNPLYSSEEGEETMDYKWLHIRDISNFESMKPGFSLRFTAGDGKRAFSAVAVLQPSNGVPVPPVQCAGEMGLSMDKIVIPDEAFSASSHVKGHKPTRARLNTLYSHGGMRSGWTPRRRDRKPYLQVDLGDQRHLSGIITQGRHLKENLKNFKADTGRKRRRMRRQKRRARRRSAWVTAYFVKYSLDCEHWEYIRTPDGQRQLFDGNVNPSTPKTNYLDEPVTARCIRIHPKKQRRSKIGLRLELLGCSVDPCTSSPCEQGGTCRQTSGLNPDGYVCQCPEGWTGTRCEIVEGMCRSAGDSHYNTFDGRHYYFPGECTYTLAKDCMNGDAPTFDVLTNNAAAGREIYIFTNDIMFEFKQEGVVHVDGEACRLPVKRNGVSVVHNAYTGVLLQTTYGLTVEWDGHHRVVVNLPATFADGVCGLCGNFNGNRDDDIPEGVSEMQYGETFASEPENCEVCEKCQLDKPYDSNPGRQSEAQESCSPIKDPLGPFARCHGVVSPDEIYDDCLQDVSDSDSLSSVPRCTQFAEYADMCSLNGVVITSWRKKNLCGITCPAGMIYTHCGSACPATCGDPHAPNTCTKPCEETCQCPEGLLKEGDKLCVPPSECGCTDNGCYFERLTTFYRSGCTERGFCGLNGEVMYEASQCGQDATCGSKDGVYGCFCNDGFSGDGLQCTDVQGDKALLTCESDVLNLDCGAGQHIDIVEAVYGRMEDFEKCPTKNQPKGECSSQSTMSVLIAKCQGKEECSVDVSSEVFGDPCYGVNKYLEVDFQCTATPKPKSVSEEVMKRVCQGDSMEIDCGNLYIEVLDAVYGRVTDGQVCPGGHIESVDCMATTSLAVIQQLCHGETKCTGLQAASHLFGGNPCGRTFKYLEVKYRCSSEVVQKANLPANPCAENPCLNGGQCVTQETSRGYKCTCPHDRTGPNCEFEEVSCRASGISHIMDFNEQHFEFLGDSKYDLATSCLENKNDFRVMIKKARMPTENSVSTIEAVHVHYDGKVIELKQEYKVLMDGKKVSDTMNLNFGKIRLCRVGNYLLLKTDFEMIVAWDGLHRVQVRMPDNVARQTCGLCGTYHGLGTENEGFIGKDGNKVDDVDAFGSSWRVAADAPAFVHTDLITMHPCSMWPSRAHEASVLCSELKNARGVFRSCFAKVDPGEYYRKCMYDMCATLPSQELLCQAMAEYADICLDEGIVIDNWRSSFREGQCEMACPNGQVYSACVQSCPKSCGDPHAGKEPMDRCYEGCMCPESGHLQDGDQCLTSDNCGCQRLGIYYQPEERVVNDQCTGQYICLPGGKWNENPLTCDANAHCGVVEYKQDCVCNDNFAGSGKQCFDAKHVTPKVASQGESLHIDCGDEYVDLISADYSFTDPSSAGATTDPDCRASNVMDVLANHISKDGKILEAKASAYHFGETCQQTGNVLTVSYMCSARPVVREVELGKVVHMRGCQDREISLKCHKGSRIKILKTEYGRQTGSEVCQSAYSQHILTTSCRASPKRLEKRVRRRCDNREECRIQIKKRKLRVNPCKETPKYLDVTYKCEAHEPN</sequence>
<evidence type="ECO:0000256" key="7">
    <source>
        <dbReference type="SAM" id="MobiDB-lite"/>
    </source>
</evidence>
<dbReference type="FunFam" id="2.10.25.10:FF:000321">
    <property type="entry name" value="Protein delta homolog 1"/>
    <property type="match status" value="1"/>
</dbReference>
<keyword evidence="1 6" id="KW-0245">EGF-like domain</keyword>
<dbReference type="OrthoDB" id="5945029at2759"/>
<dbReference type="InterPro" id="IPR036056">
    <property type="entry name" value="Fibrinogen-like_C"/>
</dbReference>
<feature type="domain" description="SUEL-type lectin" evidence="11">
    <location>
        <begin position="141"/>
        <end position="233"/>
    </location>
</feature>
<feature type="domain" description="EGF-like" evidence="10">
    <location>
        <begin position="1509"/>
        <end position="1547"/>
    </location>
</feature>
<dbReference type="Pfam" id="PF01826">
    <property type="entry name" value="TIL"/>
    <property type="match status" value="2"/>
</dbReference>
<dbReference type="GO" id="GO:0030246">
    <property type="term" value="F:carbohydrate binding"/>
    <property type="evidence" value="ECO:0007669"/>
    <property type="project" value="InterPro"/>
</dbReference>
<dbReference type="PROSITE" id="PS00022">
    <property type="entry name" value="EGF_1"/>
    <property type="match status" value="3"/>
</dbReference>
<evidence type="ECO:0000256" key="3">
    <source>
        <dbReference type="ARBA" id="ARBA00022737"/>
    </source>
</evidence>
<dbReference type="SMART" id="SM00216">
    <property type="entry name" value="VWD"/>
    <property type="match status" value="3"/>
</dbReference>
<dbReference type="Pfam" id="PF02140">
    <property type="entry name" value="SUEL_Lectin"/>
    <property type="match status" value="5"/>
</dbReference>
<evidence type="ECO:0000256" key="6">
    <source>
        <dbReference type="PROSITE-ProRule" id="PRU00076"/>
    </source>
</evidence>
<accession>A0A914BMY8</accession>
<dbReference type="Gene3D" id="2.60.120.740">
    <property type="match status" value="6"/>
</dbReference>
<dbReference type="InterPro" id="IPR001881">
    <property type="entry name" value="EGF-like_Ca-bd_dom"/>
</dbReference>
<proteinExistence type="predicted"/>
<feature type="domain" description="SUEL-type lectin" evidence="11">
    <location>
        <begin position="2915"/>
        <end position="3003"/>
    </location>
</feature>
<dbReference type="InterPro" id="IPR008979">
    <property type="entry name" value="Galactose-bd-like_sf"/>
</dbReference>
<feature type="disulfide bond" evidence="6">
    <location>
        <begin position="1537"/>
        <end position="1546"/>
    </location>
</feature>
<feature type="domain" description="VWFD" evidence="12">
    <location>
        <begin position="1551"/>
        <end position="1727"/>
    </location>
</feature>
<feature type="disulfide bond" evidence="6">
    <location>
        <begin position="1518"/>
        <end position="1535"/>
    </location>
</feature>
<dbReference type="SUPFAM" id="SSF49785">
    <property type="entry name" value="Galactose-binding domain-like"/>
    <property type="match status" value="2"/>
</dbReference>
<keyword evidence="5" id="KW-0325">Glycoprotein</keyword>
<dbReference type="InterPro" id="IPR050780">
    <property type="entry name" value="Mucin_vWF_Thrombospondin_sf"/>
</dbReference>
<keyword evidence="3" id="KW-0677">Repeat</keyword>
<dbReference type="PROSITE" id="PS01286">
    <property type="entry name" value="FA58C_2"/>
    <property type="match status" value="2"/>
</dbReference>
<dbReference type="CDD" id="cd19941">
    <property type="entry name" value="TIL"/>
    <property type="match status" value="3"/>
</dbReference>
<feature type="domain" description="F5/8 type C" evidence="9">
    <location>
        <begin position="2298"/>
        <end position="2479"/>
    </location>
</feature>
<organism evidence="13 14">
    <name type="scientific">Patiria miniata</name>
    <name type="common">Bat star</name>
    <name type="synonym">Asterina miniata</name>
    <dbReference type="NCBI Taxonomy" id="46514"/>
    <lineage>
        <taxon>Eukaryota</taxon>
        <taxon>Metazoa</taxon>
        <taxon>Echinodermata</taxon>
        <taxon>Eleutherozoa</taxon>
        <taxon>Asterozoa</taxon>
        <taxon>Asteroidea</taxon>
        <taxon>Valvatacea</taxon>
        <taxon>Valvatida</taxon>
        <taxon>Asterinidae</taxon>
        <taxon>Patiria</taxon>
    </lineage>
</organism>
<dbReference type="GO" id="GO:0005615">
    <property type="term" value="C:extracellular space"/>
    <property type="evidence" value="ECO:0007669"/>
    <property type="project" value="TreeGrafter"/>
</dbReference>
<feature type="signal peptide" evidence="8">
    <location>
        <begin position="1"/>
        <end position="24"/>
    </location>
</feature>
<feature type="domain" description="SUEL-type lectin" evidence="11">
    <location>
        <begin position="33"/>
        <end position="121"/>
    </location>
</feature>
<dbReference type="Gene3D" id="2.60.120.260">
    <property type="entry name" value="Galactose-binding domain-like"/>
    <property type="match status" value="2"/>
</dbReference>
<dbReference type="Gene3D" id="2.60.120.1000">
    <property type="match status" value="3"/>
</dbReference>
<dbReference type="SUPFAM" id="SSF57196">
    <property type="entry name" value="EGF/Laminin"/>
    <property type="match status" value="3"/>
</dbReference>
<dbReference type="CDD" id="cd00057">
    <property type="entry name" value="FA58C"/>
    <property type="match status" value="2"/>
</dbReference>
<dbReference type="SMART" id="SM00179">
    <property type="entry name" value="EGF_CA"/>
    <property type="match status" value="2"/>
</dbReference>
<feature type="region of interest" description="Disordered" evidence="7">
    <location>
        <begin position="235"/>
        <end position="370"/>
    </location>
</feature>
<dbReference type="GO" id="GO:0031012">
    <property type="term" value="C:extracellular matrix"/>
    <property type="evidence" value="ECO:0007669"/>
    <property type="project" value="TreeGrafter"/>
</dbReference>
<evidence type="ECO:0000259" key="12">
    <source>
        <dbReference type="PROSITE" id="PS51233"/>
    </source>
</evidence>
<feature type="compositionally biased region" description="Acidic residues" evidence="7">
    <location>
        <begin position="236"/>
        <end position="246"/>
    </location>
</feature>
<dbReference type="PROSITE" id="PS51233">
    <property type="entry name" value="VWFD"/>
    <property type="match status" value="3"/>
</dbReference>
<dbReference type="GeneID" id="119744950"/>
<keyword evidence="14" id="KW-1185">Reference proteome</keyword>